<keyword evidence="1" id="KW-0812">Transmembrane</keyword>
<protein>
    <submittedName>
        <fullName evidence="2">Secreted protein</fullName>
    </submittedName>
</protein>
<dbReference type="WBParaSite" id="SSTP_0000933700.1">
    <property type="protein sequence ID" value="SSTP_0000933700.1"/>
    <property type="gene ID" value="SSTP_0000933700"/>
</dbReference>
<evidence type="ECO:0000313" key="2">
    <source>
        <dbReference type="WBParaSite" id="SSTP_0000933700.1"/>
    </source>
</evidence>
<proteinExistence type="predicted"/>
<evidence type="ECO:0000256" key="1">
    <source>
        <dbReference type="SAM" id="Phobius"/>
    </source>
</evidence>
<keyword evidence="1" id="KW-0472">Membrane</keyword>
<accession>A0A0K0EIN1</accession>
<keyword evidence="1" id="KW-1133">Transmembrane helix</keyword>
<reference evidence="2" key="1">
    <citation type="submission" date="2015-08" db="UniProtKB">
        <authorList>
            <consortium name="WormBaseParasite"/>
        </authorList>
    </citation>
    <scope>IDENTIFICATION</scope>
</reference>
<dbReference type="AlphaFoldDB" id="A0A0K0EIN1"/>
<feature type="transmembrane region" description="Helical" evidence="1">
    <location>
        <begin position="12"/>
        <end position="30"/>
    </location>
</feature>
<organism evidence="2">
    <name type="scientific">Strongyloides stercoralis</name>
    <name type="common">Threadworm</name>
    <dbReference type="NCBI Taxonomy" id="6248"/>
    <lineage>
        <taxon>Eukaryota</taxon>
        <taxon>Metazoa</taxon>
        <taxon>Ecdysozoa</taxon>
        <taxon>Nematoda</taxon>
        <taxon>Chromadorea</taxon>
        <taxon>Rhabditida</taxon>
        <taxon>Tylenchina</taxon>
        <taxon>Panagrolaimomorpha</taxon>
        <taxon>Strongyloidoidea</taxon>
        <taxon>Strongyloididae</taxon>
        <taxon>Strongyloides</taxon>
    </lineage>
</organism>
<sequence length="84" mass="9068">MDQNELDDIIKMRFTIVFLIIAILAIQSTLQAPERSKRASASSETIKQVAEQLQTIGEGLAKQALAPLHLGSSLAGMIGGWFGK</sequence>
<name>A0A0K0EIN1_STRER</name>